<accession>A0A2N3IJD0</accession>
<evidence type="ECO:0000313" key="2">
    <source>
        <dbReference type="Proteomes" id="UP000233387"/>
    </source>
</evidence>
<dbReference type="Proteomes" id="UP000233387">
    <property type="component" value="Unassembled WGS sequence"/>
</dbReference>
<evidence type="ECO:0000313" key="1">
    <source>
        <dbReference type="EMBL" id="PKQ70435.1"/>
    </source>
</evidence>
<dbReference type="AlphaFoldDB" id="A0A2N3IJD0"/>
<comment type="caution">
    <text evidence="1">The sequence shown here is derived from an EMBL/GenBank/DDBJ whole genome shotgun (WGS) entry which is preliminary data.</text>
</comment>
<sequence length="77" mass="9275">MPNEFRAYLLSRIQKDNYRGYHLSQHNRLPFDKVSNILKKIYEVAQNQKFRIHIGDDKGQEQEGCEIYYQIVENLKT</sequence>
<protein>
    <submittedName>
        <fullName evidence="1">Uncharacterized protein</fullName>
    </submittedName>
</protein>
<name>A0A2N3IJD0_9BACT</name>
<dbReference type="EMBL" id="NKXO01000006">
    <property type="protein sequence ID" value="PKQ70435.1"/>
    <property type="molecule type" value="Genomic_DNA"/>
</dbReference>
<proteinExistence type="predicted"/>
<dbReference type="RefSeq" id="WP_101357776.1">
    <property type="nucleotide sequence ID" value="NZ_NKXO01000006.1"/>
</dbReference>
<organism evidence="1 2">
    <name type="scientific">Raineya orbicola</name>
    <dbReference type="NCBI Taxonomy" id="2016530"/>
    <lineage>
        <taxon>Bacteria</taxon>
        <taxon>Pseudomonadati</taxon>
        <taxon>Bacteroidota</taxon>
        <taxon>Cytophagia</taxon>
        <taxon>Cytophagales</taxon>
        <taxon>Raineyaceae</taxon>
        <taxon>Raineya</taxon>
    </lineage>
</organism>
<gene>
    <name evidence="1" type="ORF">Rain11_0518</name>
</gene>
<reference evidence="1 2" key="1">
    <citation type="submission" date="2017-06" db="EMBL/GenBank/DDBJ databases">
        <title>Raineya orbicola gen. nov., sp. nov. a slightly thermophilic bacterium of the phylum Bacteroidetes and the description of Raineyaceae fam. nov.</title>
        <authorList>
            <person name="Albuquerque L."/>
            <person name="Polonia A.R.M."/>
            <person name="Barroso C."/>
            <person name="Froufe H.J.C."/>
            <person name="Lage O."/>
            <person name="Lobo-Da-Cunha A."/>
            <person name="Egas C."/>
            <person name="Da Costa M.S."/>
        </authorList>
    </citation>
    <scope>NUCLEOTIDE SEQUENCE [LARGE SCALE GENOMIC DNA]</scope>
    <source>
        <strain evidence="1 2">SPSPC-11</strain>
    </source>
</reference>
<keyword evidence="2" id="KW-1185">Reference proteome</keyword>
<dbReference type="OrthoDB" id="5315569at2"/>